<evidence type="ECO:0000256" key="5">
    <source>
        <dbReference type="ARBA" id="ARBA00023237"/>
    </source>
</evidence>
<reference evidence="8 9" key="1">
    <citation type="submission" date="2018-05" db="EMBL/GenBank/DDBJ databases">
        <title>Chitinophaga sp. nov., isolated from rhizosphere soil of Alhagi.</title>
        <authorList>
            <person name="Liu Y."/>
        </authorList>
    </citation>
    <scope>NUCLEOTIDE SEQUENCE [LARGE SCALE GENOMIC DNA]</scope>
    <source>
        <strain evidence="8 9">T22</strain>
    </source>
</reference>
<evidence type="ECO:0000313" key="9">
    <source>
        <dbReference type="Proteomes" id="UP000246099"/>
    </source>
</evidence>
<dbReference type="Pfam" id="PF07980">
    <property type="entry name" value="SusD_RagB"/>
    <property type="match status" value="1"/>
</dbReference>
<feature type="domain" description="RagB/SusD" evidence="6">
    <location>
        <begin position="309"/>
        <end position="512"/>
    </location>
</feature>
<comment type="subcellular location">
    <subcellularLocation>
        <location evidence="1">Cell outer membrane</location>
    </subcellularLocation>
</comment>
<evidence type="ECO:0000256" key="1">
    <source>
        <dbReference type="ARBA" id="ARBA00004442"/>
    </source>
</evidence>
<keyword evidence="5" id="KW-0998">Cell outer membrane</keyword>
<accession>A0ABN5LQS3</accession>
<proteinExistence type="inferred from homology"/>
<dbReference type="SUPFAM" id="SSF48452">
    <property type="entry name" value="TPR-like"/>
    <property type="match status" value="1"/>
</dbReference>
<protein>
    <submittedName>
        <fullName evidence="8">RagB/SusD family nutrient uptake outer membrane protein</fullName>
    </submittedName>
</protein>
<evidence type="ECO:0000256" key="2">
    <source>
        <dbReference type="ARBA" id="ARBA00006275"/>
    </source>
</evidence>
<feature type="domain" description="SusD-like N-terminal" evidence="7">
    <location>
        <begin position="100"/>
        <end position="228"/>
    </location>
</feature>
<comment type="similarity">
    <text evidence="2">Belongs to the SusD family.</text>
</comment>
<dbReference type="RefSeq" id="WP_119076689.1">
    <property type="nucleotide sequence ID" value="NZ_CP029600.1"/>
</dbReference>
<dbReference type="Pfam" id="PF14322">
    <property type="entry name" value="SusD-like_3"/>
    <property type="match status" value="1"/>
</dbReference>
<evidence type="ECO:0000256" key="3">
    <source>
        <dbReference type="ARBA" id="ARBA00022729"/>
    </source>
</evidence>
<dbReference type="CDD" id="cd08977">
    <property type="entry name" value="SusD"/>
    <property type="match status" value="1"/>
</dbReference>
<evidence type="ECO:0000256" key="4">
    <source>
        <dbReference type="ARBA" id="ARBA00023136"/>
    </source>
</evidence>
<dbReference type="Gene3D" id="1.25.40.390">
    <property type="match status" value="1"/>
</dbReference>
<evidence type="ECO:0000313" key="8">
    <source>
        <dbReference type="EMBL" id="AWO00830.1"/>
    </source>
</evidence>
<dbReference type="PROSITE" id="PS51257">
    <property type="entry name" value="PROKAR_LIPOPROTEIN"/>
    <property type="match status" value="1"/>
</dbReference>
<name>A0ABN5LQS3_9BACT</name>
<evidence type="ECO:0000259" key="7">
    <source>
        <dbReference type="Pfam" id="PF14322"/>
    </source>
</evidence>
<gene>
    <name evidence="8" type="ORF">DLD77_03525</name>
</gene>
<keyword evidence="4" id="KW-0472">Membrane</keyword>
<dbReference type="EMBL" id="CP029600">
    <property type="protein sequence ID" value="AWO00830.1"/>
    <property type="molecule type" value="Genomic_DNA"/>
</dbReference>
<dbReference type="InterPro" id="IPR033985">
    <property type="entry name" value="SusD-like_N"/>
</dbReference>
<dbReference type="InterPro" id="IPR012944">
    <property type="entry name" value="SusD_RagB_dom"/>
</dbReference>
<dbReference type="InterPro" id="IPR011990">
    <property type="entry name" value="TPR-like_helical_dom_sf"/>
</dbReference>
<keyword evidence="3" id="KW-0732">Signal</keyword>
<sequence length="513" mass="57396">MRSTFFNIRALVVIGLLSSCVKLKEDPRSFLTSDQFYKTAEDAVAAVNAIYYSLNNDKPEGQHQMYGSLLNTAMDMASDDLTSGPGTPNPNVRSLAILTHSSTNIRVEQMWQQHYIAVNKANAALQRIPDMNINGELKNRLLGEALFLRALFYFNLVRLYGDVPLLLKDQTTLSIDELQVPRTPKEKVYEQIINDLTAAAGHFREGGTGEVGRATEGAAKSLLAKVYLTIRQWDKAVQWSEEVINGPYGYDLLEDYSHVFLPAYKNSREHIFSAQFKGFAQSQGHASTRRAIFSGIPGLVGSYGDQVQFYTNGSDKFFSVYKLYSANDKRKAVTFVTSFRSPSNGKLYGQLNDPALAGDSTPFFNKYWDPGAVAATNESSANTSILRFAEILLIHAEAENELNGPTVKAYASYNRVRRRAGLAPLEALTKDQFRDSLYLDRRLELVYEFQRWFDLIRQTGSEATGVGPEGRGTLVVNLKKAGKTNAAPRHYLYPIPYLEIQRNPSLTQNPGWE</sequence>
<evidence type="ECO:0000259" key="6">
    <source>
        <dbReference type="Pfam" id="PF07980"/>
    </source>
</evidence>
<dbReference type="Proteomes" id="UP000246099">
    <property type="component" value="Chromosome"/>
</dbReference>
<organism evidence="8 9">
    <name type="scientific">Chitinophaga alhagiae</name>
    <dbReference type="NCBI Taxonomy" id="2203219"/>
    <lineage>
        <taxon>Bacteria</taxon>
        <taxon>Pseudomonadati</taxon>
        <taxon>Bacteroidota</taxon>
        <taxon>Chitinophagia</taxon>
        <taxon>Chitinophagales</taxon>
        <taxon>Chitinophagaceae</taxon>
        <taxon>Chitinophaga</taxon>
    </lineage>
</organism>
<keyword evidence="9" id="KW-1185">Reference proteome</keyword>